<dbReference type="EMBL" id="LNQB01000083">
    <property type="protein sequence ID" value="OAP41998.1"/>
    <property type="molecule type" value="Genomic_DNA"/>
</dbReference>
<dbReference type="Proteomes" id="UP000078507">
    <property type="component" value="Unassembled WGS sequence"/>
</dbReference>
<reference evidence="1 2" key="1">
    <citation type="submission" date="2015-11" db="EMBL/GenBank/DDBJ databases">
        <title>Ensifer anhuiense sp. nov., an effective nitrogen fixation bacterium with Glycine soja.</title>
        <authorList>
            <person name="Yan H."/>
            <person name="Chen W."/>
        </authorList>
    </citation>
    <scope>NUCLEOTIDE SEQUENCE [LARGE SCALE GENOMIC DNA]</scope>
    <source>
        <strain evidence="1 2">LMG 7837</strain>
    </source>
</reference>
<keyword evidence="2" id="KW-1185">Reference proteome</keyword>
<protein>
    <submittedName>
        <fullName evidence="1">Uncharacterized protein</fullName>
    </submittedName>
</protein>
<dbReference type="AlphaFoldDB" id="A0A178Y352"/>
<dbReference type="STRING" id="36856.ATB98_06155"/>
<organism evidence="1 2">
    <name type="scientific">Sinorhizobium saheli</name>
    <dbReference type="NCBI Taxonomy" id="36856"/>
    <lineage>
        <taxon>Bacteria</taxon>
        <taxon>Pseudomonadati</taxon>
        <taxon>Pseudomonadota</taxon>
        <taxon>Alphaproteobacteria</taxon>
        <taxon>Hyphomicrobiales</taxon>
        <taxon>Rhizobiaceae</taxon>
        <taxon>Sinorhizobium/Ensifer group</taxon>
        <taxon>Sinorhizobium</taxon>
    </lineage>
</organism>
<gene>
    <name evidence="1" type="ORF">ATB98_06155</name>
</gene>
<comment type="caution">
    <text evidence="1">The sequence shown here is derived from an EMBL/GenBank/DDBJ whole genome shotgun (WGS) entry which is preliminary data.</text>
</comment>
<evidence type="ECO:0000313" key="1">
    <source>
        <dbReference type="EMBL" id="OAP41998.1"/>
    </source>
</evidence>
<sequence>MRPRGRDVVFRYLSINCQIDGFEKDLREMDRACGKRCLEEITAPAFVALFAIYLRPTCADNSTWEEAFGALSACARTAFAR</sequence>
<evidence type="ECO:0000313" key="2">
    <source>
        <dbReference type="Proteomes" id="UP000078507"/>
    </source>
</evidence>
<proteinExistence type="predicted"/>
<accession>A0A178Y352</accession>
<name>A0A178Y352_SINSA</name>